<keyword evidence="1" id="KW-0472">Membrane</keyword>
<keyword evidence="1" id="KW-1133">Transmembrane helix</keyword>
<reference evidence="2 3" key="1">
    <citation type="submission" date="2012-01" db="EMBL/GenBank/DDBJ databases">
        <title>Complete sequence of Desulfotomaculum gibsoniae DSM 7213.</title>
        <authorList>
            <consortium name="US DOE Joint Genome Institute"/>
            <person name="Lucas S."/>
            <person name="Han J."/>
            <person name="Lapidus A."/>
            <person name="Cheng J.-F."/>
            <person name="Goodwin L."/>
            <person name="Pitluck S."/>
            <person name="Peters L."/>
            <person name="Ovchinnikova G."/>
            <person name="Teshima H."/>
            <person name="Detter J.C."/>
            <person name="Han C."/>
            <person name="Tapia R."/>
            <person name="Land M."/>
            <person name="Hauser L."/>
            <person name="Kyrpides N."/>
            <person name="Ivanova N."/>
            <person name="Pagani I."/>
            <person name="Parshina S."/>
            <person name="Plugge C."/>
            <person name="Muyzer G."/>
            <person name="Kuever J."/>
            <person name="Ivanova A."/>
            <person name="Nazina T."/>
            <person name="Klenk H.-P."/>
            <person name="Brambilla E."/>
            <person name="Spring S."/>
            <person name="Stams A.F."/>
            <person name="Woyke T."/>
        </authorList>
    </citation>
    <scope>NUCLEOTIDE SEQUENCE [LARGE SCALE GENOMIC DNA]</scope>
    <source>
        <strain evidence="2 3">DSM 7213</strain>
    </source>
</reference>
<dbReference type="KEGG" id="dgi:Desgi_3797"/>
<keyword evidence="1" id="KW-0812">Transmembrane</keyword>
<dbReference type="Proteomes" id="UP000013520">
    <property type="component" value="Chromosome"/>
</dbReference>
<dbReference type="HOGENOM" id="CLU_2492765_0_0_9"/>
<evidence type="ECO:0000313" key="3">
    <source>
        <dbReference type="Proteomes" id="UP000013520"/>
    </source>
</evidence>
<evidence type="ECO:0000256" key="1">
    <source>
        <dbReference type="SAM" id="Phobius"/>
    </source>
</evidence>
<dbReference type="AlphaFoldDB" id="R4KKD9"/>
<sequence length="87" mass="9852">MTEKERKLQQPVRITMAIVLWGLILWVLTINSPTLVPVAQAIFIVFVIPSGLGEWFKYKGLVGESKSMLLKIVLMIAGGLVWYFGFR</sequence>
<feature type="transmembrane region" description="Helical" evidence="1">
    <location>
        <begin position="12"/>
        <end position="29"/>
    </location>
</feature>
<organism evidence="2 3">
    <name type="scientific">Desulfoscipio gibsoniae DSM 7213</name>
    <dbReference type="NCBI Taxonomy" id="767817"/>
    <lineage>
        <taxon>Bacteria</taxon>
        <taxon>Bacillati</taxon>
        <taxon>Bacillota</taxon>
        <taxon>Clostridia</taxon>
        <taxon>Eubacteriales</taxon>
        <taxon>Desulfallaceae</taxon>
        <taxon>Desulfoscipio</taxon>
    </lineage>
</organism>
<accession>R4KKD9</accession>
<dbReference type="EMBL" id="CP003273">
    <property type="protein sequence ID" value="AGL03119.1"/>
    <property type="molecule type" value="Genomic_DNA"/>
</dbReference>
<dbReference type="RefSeq" id="WP_006520508.1">
    <property type="nucleotide sequence ID" value="NC_021184.1"/>
</dbReference>
<feature type="transmembrane region" description="Helical" evidence="1">
    <location>
        <begin position="35"/>
        <end position="56"/>
    </location>
</feature>
<dbReference type="OrthoDB" id="1808340at2"/>
<proteinExistence type="predicted"/>
<protein>
    <submittedName>
        <fullName evidence="2">Uncharacterized protein</fullName>
    </submittedName>
</protein>
<gene>
    <name evidence="2" type="ORF">Desgi_3797</name>
</gene>
<keyword evidence="3" id="KW-1185">Reference proteome</keyword>
<name>R4KKD9_9FIRM</name>
<feature type="transmembrane region" description="Helical" evidence="1">
    <location>
        <begin position="68"/>
        <end position="86"/>
    </location>
</feature>
<evidence type="ECO:0000313" key="2">
    <source>
        <dbReference type="EMBL" id="AGL03119.1"/>
    </source>
</evidence>